<dbReference type="STRING" id="2094558.A0A314UZT1"/>
<keyword evidence="2" id="KW-0378">Hydrolase</keyword>
<name>A0A314UZT1_PRUYE</name>
<keyword evidence="5" id="KW-1185">Reference proteome</keyword>
<gene>
    <name evidence="4" type="ORF">Pyn_06864</name>
</gene>
<organism evidence="4 5">
    <name type="scientific">Prunus yedoensis var. nudiflora</name>
    <dbReference type="NCBI Taxonomy" id="2094558"/>
    <lineage>
        <taxon>Eukaryota</taxon>
        <taxon>Viridiplantae</taxon>
        <taxon>Streptophyta</taxon>
        <taxon>Embryophyta</taxon>
        <taxon>Tracheophyta</taxon>
        <taxon>Spermatophyta</taxon>
        <taxon>Magnoliopsida</taxon>
        <taxon>eudicotyledons</taxon>
        <taxon>Gunneridae</taxon>
        <taxon>Pentapetalae</taxon>
        <taxon>rosids</taxon>
        <taxon>fabids</taxon>
        <taxon>Rosales</taxon>
        <taxon>Rosaceae</taxon>
        <taxon>Amygdaloideae</taxon>
        <taxon>Amygdaleae</taxon>
        <taxon>Prunus</taxon>
    </lineage>
</organism>
<sequence>MIGADICGFLGDTNEELCRRWIQKIDKQAFNLNTYTRTRPHYVGAFYPFSTDHSDKNSIRQELYLWDSVATLKQHRKRLSRLN</sequence>
<dbReference type="AlphaFoldDB" id="A0A314UZT1"/>
<dbReference type="PANTHER" id="PTHR22762:SF133">
    <property type="entry name" value="P-TYPE DOMAIN-CONTAINING PROTEIN"/>
    <property type="match status" value="1"/>
</dbReference>
<dbReference type="GO" id="GO:0004553">
    <property type="term" value="F:hydrolase activity, hydrolyzing O-glycosyl compounds"/>
    <property type="evidence" value="ECO:0007669"/>
    <property type="project" value="TreeGrafter"/>
</dbReference>
<keyword evidence="2" id="KW-0326">Glycosidase</keyword>
<comment type="similarity">
    <text evidence="1 2">Belongs to the glycosyl hydrolase 31 family.</text>
</comment>
<feature type="domain" description="Glycoside hydrolase family 31 TIM barrel" evidence="3">
    <location>
        <begin position="1"/>
        <end position="23"/>
    </location>
</feature>
<dbReference type="SUPFAM" id="SSF51445">
    <property type="entry name" value="(Trans)glycosidases"/>
    <property type="match status" value="1"/>
</dbReference>
<dbReference type="Gene3D" id="3.20.20.80">
    <property type="entry name" value="Glycosidases"/>
    <property type="match status" value="2"/>
</dbReference>
<evidence type="ECO:0000313" key="4">
    <source>
        <dbReference type="EMBL" id="PQM43000.1"/>
    </source>
</evidence>
<evidence type="ECO:0000256" key="1">
    <source>
        <dbReference type="ARBA" id="ARBA00007806"/>
    </source>
</evidence>
<dbReference type="PANTHER" id="PTHR22762">
    <property type="entry name" value="ALPHA-GLUCOSIDASE"/>
    <property type="match status" value="1"/>
</dbReference>
<dbReference type="OrthoDB" id="5839090at2759"/>
<comment type="caution">
    <text evidence="4">The sequence shown here is derived from an EMBL/GenBank/DDBJ whole genome shotgun (WGS) entry which is preliminary data.</text>
</comment>
<evidence type="ECO:0000259" key="3">
    <source>
        <dbReference type="Pfam" id="PF01055"/>
    </source>
</evidence>
<dbReference type="Proteomes" id="UP000250321">
    <property type="component" value="Unassembled WGS sequence"/>
</dbReference>
<dbReference type="Pfam" id="PF01055">
    <property type="entry name" value="Glyco_hydro_31_2nd"/>
    <property type="match status" value="1"/>
</dbReference>
<protein>
    <submittedName>
        <fullName evidence="4">Alpha-glucosidase-like</fullName>
    </submittedName>
</protein>
<reference evidence="4 5" key="1">
    <citation type="submission" date="2018-02" db="EMBL/GenBank/DDBJ databases">
        <title>Draft genome of wild Prunus yedoensis var. nudiflora.</title>
        <authorList>
            <person name="Baek S."/>
            <person name="Kim J.-H."/>
            <person name="Choi K."/>
            <person name="Kim G.-B."/>
            <person name="Cho A."/>
            <person name="Jang H."/>
            <person name="Shin C.-H."/>
            <person name="Yu H.-J."/>
            <person name="Mun J.-H."/>
        </authorList>
    </citation>
    <scope>NUCLEOTIDE SEQUENCE [LARGE SCALE GENOMIC DNA]</scope>
    <source>
        <strain evidence="5">cv. Jeju island</strain>
        <tissue evidence="4">Leaf</tissue>
    </source>
</reference>
<accession>A0A314UZT1</accession>
<dbReference type="InterPro" id="IPR017853">
    <property type="entry name" value="GH"/>
</dbReference>
<dbReference type="EMBL" id="PJQY01002735">
    <property type="protein sequence ID" value="PQM43000.1"/>
    <property type="molecule type" value="Genomic_DNA"/>
</dbReference>
<proteinExistence type="inferred from homology"/>
<evidence type="ECO:0000256" key="2">
    <source>
        <dbReference type="RuleBase" id="RU361185"/>
    </source>
</evidence>
<evidence type="ECO:0000313" key="5">
    <source>
        <dbReference type="Proteomes" id="UP000250321"/>
    </source>
</evidence>
<dbReference type="InterPro" id="IPR000322">
    <property type="entry name" value="Glyco_hydro_31_TIM"/>
</dbReference>